<accession>A0A6C0JM76</accession>
<feature type="compositionally biased region" description="Basic residues" evidence="1">
    <location>
        <begin position="166"/>
        <end position="191"/>
    </location>
</feature>
<evidence type="ECO:0000313" key="2">
    <source>
        <dbReference type="EMBL" id="QHU05577.1"/>
    </source>
</evidence>
<proteinExistence type="predicted"/>
<reference evidence="2" key="1">
    <citation type="journal article" date="2020" name="Nature">
        <title>Giant virus diversity and host interactions through global metagenomics.</title>
        <authorList>
            <person name="Schulz F."/>
            <person name="Roux S."/>
            <person name="Paez-Espino D."/>
            <person name="Jungbluth S."/>
            <person name="Walsh D.A."/>
            <person name="Denef V.J."/>
            <person name="McMahon K.D."/>
            <person name="Konstantinidis K.T."/>
            <person name="Eloe-Fadrosh E.A."/>
            <person name="Kyrpides N.C."/>
            <person name="Woyke T."/>
        </authorList>
    </citation>
    <scope>NUCLEOTIDE SEQUENCE</scope>
    <source>
        <strain evidence="2">GVMAG-M-3300027736-24</strain>
    </source>
</reference>
<sequence>MENEEELYSIISVMKEAITMVVGTVLGAGIELPRSIIDRYAHILGASILQNKSILPQEIFNLLNDILRLPQISQLSKGRLDKIKSIQHRFYTKYSLAQSKYAQYEARSEKTGLAPFNLGPSAMTMTVAEPSRGIMNLINMAHLPQAQAREIPVLNVNPTYGPLVNKKSKSRRRTKSANHKSKSKTPKRRSA</sequence>
<dbReference type="EMBL" id="MN740417">
    <property type="protein sequence ID" value="QHU05577.1"/>
    <property type="molecule type" value="Genomic_DNA"/>
</dbReference>
<protein>
    <submittedName>
        <fullName evidence="2">Uncharacterized protein</fullName>
    </submittedName>
</protein>
<name>A0A6C0JM76_9ZZZZ</name>
<dbReference type="AlphaFoldDB" id="A0A6C0JM76"/>
<feature type="region of interest" description="Disordered" evidence="1">
    <location>
        <begin position="157"/>
        <end position="191"/>
    </location>
</feature>
<evidence type="ECO:0000256" key="1">
    <source>
        <dbReference type="SAM" id="MobiDB-lite"/>
    </source>
</evidence>
<organism evidence="2">
    <name type="scientific">viral metagenome</name>
    <dbReference type="NCBI Taxonomy" id="1070528"/>
    <lineage>
        <taxon>unclassified sequences</taxon>
        <taxon>metagenomes</taxon>
        <taxon>organismal metagenomes</taxon>
    </lineage>
</organism>